<proteinExistence type="predicted"/>
<feature type="compositionally biased region" description="Acidic residues" evidence="4">
    <location>
        <begin position="413"/>
        <end position="429"/>
    </location>
</feature>
<sequence length="746" mass="81310">MRTAVASQTIYEWLHELLDWPWPVGSAASGFLLSVTESRRTVGGTEFFDSIPISEISRYDTRIEEISVDMDHLGIEEIKAHILHNHIMPLSRPGTPMSDSSRLTASALAYIRMEDITAVVTAVILQALPNLSKLSRLLNVWNIRISVLRHVPDFLSAVDDAEDLSSLGGDLGTFTTLTKKDSQIMRLVLEKKGLDDTLPDEWLDRMESVERGYSDWVAACDTKIREAEWARSAVEQRRRSLILAKEHGAAAQSASFKNEDVVPRAPLSADELEPEPEPESESESESEPKPEPTLQDAASAPSVQATTVERAPEHDRPSLSSSPSSQKNEPEIVVSDGESESEPESETSGVLINPAPDGGTGAGMRNSPLIVAPDEGEVSYDEDTVSISSSPLLRGKPRASSVTFSETLPIPSIEEDEGEDEEDEDDDEDLRPSTPFTESFLEDVDVEESPSVAGTPSKRRTAADDQLQQQISDILDSIPAKFTLNSEPSPVNLNPPDFKMPRMKKTATTRDPSETRCGNPRPRQKSTQQDIKVYHLSRATGEAPIKLFIRCVGENGERVMVRVGGGWADLGEYLKEYASHHGRRSKAANNDKIEIRDAPRAGSASRSMIGSSPPSRPASAMEYSPLTPLHVKKTRKSFGAASDTAASVARRPPLPHTPLPAAISGPSSRLSWGEADSPMLGLAGPTSRPVEMSDESRAWVESVKEKVRIASGERKASAGLEGREKLFGEMGKVGGTKRLFRKGQNG</sequence>
<dbReference type="EMBL" id="CALLCH030000001">
    <property type="protein sequence ID" value="CAI4210378.1"/>
    <property type="molecule type" value="Genomic_DNA"/>
</dbReference>
<organism evidence="6 7">
    <name type="scientific">Parascedosporium putredinis</name>
    <dbReference type="NCBI Taxonomy" id="1442378"/>
    <lineage>
        <taxon>Eukaryota</taxon>
        <taxon>Fungi</taxon>
        <taxon>Dikarya</taxon>
        <taxon>Ascomycota</taxon>
        <taxon>Pezizomycotina</taxon>
        <taxon>Sordariomycetes</taxon>
        <taxon>Hypocreomycetidae</taxon>
        <taxon>Microascales</taxon>
        <taxon>Microascaceae</taxon>
        <taxon>Parascedosporium</taxon>
    </lineage>
</organism>
<gene>
    <name evidence="6" type="ORF">PPNO1_LOCUS178</name>
</gene>
<evidence type="ECO:0000313" key="6">
    <source>
        <dbReference type="EMBL" id="CAI4210378.1"/>
    </source>
</evidence>
<feature type="region of interest" description="Disordered" evidence="4">
    <location>
        <begin position="268"/>
        <end position="529"/>
    </location>
</feature>
<feature type="compositionally biased region" description="Acidic residues" evidence="4">
    <location>
        <begin position="374"/>
        <end position="384"/>
    </location>
</feature>
<dbReference type="AlphaFoldDB" id="A0A9P1GTP3"/>
<name>A0A9P1GTP3_9PEZI</name>
<dbReference type="InterPro" id="IPR003108">
    <property type="entry name" value="GAR_dom"/>
</dbReference>
<dbReference type="SUPFAM" id="SSF143575">
    <property type="entry name" value="GAS2 domain-like"/>
    <property type="match status" value="1"/>
</dbReference>
<comment type="caution">
    <text evidence="6">The sequence shown here is derived from an EMBL/GenBank/DDBJ whole genome shotgun (WGS) entry which is preliminary data.</text>
</comment>
<feature type="compositionally biased region" description="Polar residues" evidence="4">
    <location>
        <begin position="604"/>
        <end position="613"/>
    </location>
</feature>
<dbReference type="OrthoDB" id="5409589at2759"/>
<keyword evidence="7" id="KW-1185">Reference proteome</keyword>
<keyword evidence="3" id="KW-0206">Cytoskeleton</keyword>
<feature type="compositionally biased region" description="Polar residues" evidence="4">
    <location>
        <begin position="483"/>
        <end position="492"/>
    </location>
</feature>
<feature type="compositionally biased region" description="Acidic residues" evidence="4">
    <location>
        <begin position="270"/>
        <end position="285"/>
    </location>
</feature>
<evidence type="ECO:0000256" key="4">
    <source>
        <dbReference type="SAM" id="MobiDB-lite"/>
    </source>
</evidence>
<dbReference type="PROSITE" id="PS51460">
    <property type="entry name" value="GAR"/>
    <property type="match status" value="1"/>
</dbReference>
<evidence type="ECO:0000256" key="1">
    <source>
        <dbReference type="ARBA" id="ARBA00004245"/>
    </source>
</evidence>
<comment type="subcellular location">
    <subcellularLocation>
        <location evidence="1">Cytoplasm</location>
        <location evidence="1">Cytoskeleton</location>
    </subcellularLocation>
</comment>
<reference evidence="6" key="1">
    <citation type="submission" date="2022-11" db="EMBL/GenBank/DDBJ databases">
        <authorList>
            <person name="Scott C."/>
            <person name="Bruce N."/>
        </authorList>
    </citation>
    <scope>NUCLEOTIDE SEQUENCE</scope>
</reference>
<dbReference type="GO" id="GO:0005856">
    <property type="term" value="C:cytoskeleton"/>
    <property type="evidence" value="ECO:0007669"/>
    <property type="project" value="UniProtKB-SubCell"/>
</dbReference>
<dbReference type="Proteomes" id="UP000838763">
    <property type="component" value="Unassembled WGS sequence"/>
</dbReference>
<feature type="domain" description="GAR" evidence="5">
    <location>
        <begin position="505"/>
        <end position="581"/>
    </location>
</feature>
<feature type="region of interest" description="Disordered" evidence="4">
    <location>
        <begin position="580"/>
        <end position="622"/>
    </location>
</feature>
<dbReference type="GO" id="GO:0008017">
    <property type="term" value="F:microtubule binding"/>
    <property type="evidence" value="ECO:0007669"/>
    <property type="project" value="InterPro"/>
</dbReference>
<dbReference type="InterPro" id="IPR036534">
    <property type="entry name" value="GAR_dom_sf"/>
</dbReference>
<feature type="compositionally biased region" description="Basic and acidic residues" evidence="4">
    <location>
        <begin position="589"/>
        <end position="599"/>
    </location>
</feature>
<dbReference type="Pfam" id="PF02187">
    <property type="entry name" value="GAS2"/>
    <property type="match status" value="1"/>
</dbReference>
<accession>A0A9P1GTP3</accession>
<evidence type="ECO:0000256" key="3">
    <source>
        <dbReference type="ARBA" id="ARBA00023212"/>
    </source>
</evidence>
<evidence type="ECO:0000313" key="7">
    <source>
        <dbReference type="Proteomes" id="UP000838763"/>
    </source>
</evidence>
<dbReference type="Gene3D" id="3.30.920.20">
    <property type="entry name" value="Gas2-like domain"/>
    <property type="match status" value="1"/>
</dbReference>
<protein>
    <recommendedName>
        <fullName evidence="5">GAR domain-containing protein</fullName>
    </recommendedName>
</protein>
<evidence type="ECO:0000259" key="5">
    <source>
        <dbReference type="PROSITE" id="PS51460"/>
    </source>
</evidence>
<feature type="region of interest" description="Disordered" evidence="4">
    <location>
        <begin position="637"/>
        <end position="672"/>
    </location>
</feature>
<feature type="compositionally biased region" description="Low complexity" evidence="4">
    <location>
        <begin position="464"/>
        <end position="478"/>
    </location>
</feature>
<evidence type="ECO:0000256" key="2">
    <source>
        <dbReference type="ARBA" id="ARBA00022490"/>
    </source>
</evidence>
<keyword evidence="2" id="KW-0963">Cytoplasm</keyword>